<reference evidence="2 3" key="1">
    <citation type="submission" date="2019-11" db="EMBL/GenBank/DDBJ databases">
        <title>Whole genome sequence of Oryza granulata.</title>
        <authorList>
            <person name="Li W."/>
        </authorList>
    </citation>
    <scope>NUCLEOTIDE SEQUENCE [LARGE SCALE GENOMIC DNA]</scope>
    <source>
        <strain evidence="3">cv. Menghai</strain>
        <tissue evidence="2">Leaf</tissue>
    </source>
</reference>
<evidence type="ECO:0000313" key="3">
    <source>
        <dbReference type="Proteomes" id="UP000479710"/>
    </source>
</evidence>
<feature type="compositionally biased region" description="Basic and acidic residues" evidence="1">
    <location>
        <begin position="27"/>
        <end position="36"/>
    </location>
</feature>
<dbReference type="AlphaFoldDB" id="A0A6G1CT16"/>
<comment type="caution">
    <text evidence="2">The sequence shown here is derived from an EMBL/GenBank/DDBJ whole genome shotgun (WGS) entry which is preliminary data.</text>
</comment>
<name>A0A6G1CT16_9ORYZ</name>
<organism evidence="2 3">
    <name type="scientific">Oryza meyeriana var. granulata</name>
    <dbReference type="NCBI Taxonomy" id="110450"/>
    <lineage>
        <taxon>Eukaryota</taxon>
        <taxon>Viridiplantae</taxon>
        <taxon>Streptophyta</taxon>
        <taxon>Embryophyta</taxon>
        <taxon>Tracheophyta</taxon>
        <taxon>Spermatophyta</taxon>
        <taxon>Magnoliopsida</taxon>
        <taxon>Liliopsida</taxon>
        <taxon>Poales</taxon>
        <taxon>Poaceae</taxon>
        <taxon>BOP clade</taxon>
        <taxon>Oryzoideae</taxon>
        <taxon>Oryzeae</taxon>
        <taxon>Oryzinae</taxon>
        <taxon>Oryza</taxon>
        <taxon>Oryza meyeriana</taxon>
    </lineage>
</organism>
<dbReference type="Proteomes" id="UP000479710">
    <property type="component" value="Unassembled WGS sequence"/>
</dbReference>
<feature type="compositionally biased region" description="Polar residues" evidence="1">
    <location>
        <begin position="15"/>
        <end position="26"/>
    </location>
</feature>
<protein>
    <submittedName>
        <fullName evidence="2">Uncharacterized protein</fullName>
    </submittedName>
</protein>
<proteinExistence type="predicted"/>
<evidence type="ECO:0000256" key="1">
    <source>
        <dbReference type="SAM" id="MobiDB-lite"/>
    </source>
</evidence>
<accession>A0A6G1CT16</accession>
<dbReference type="EMBL" id="SPHZ02000008">
    <property type="protein sequence ID" value="KAF0903608.1"/>
    <property type="molecule type" value="Genomic_DNA"/>
</dbReference>
<keyword evidence="3" id="KW-1185">Reference proteome</keyword>
<evidence type="ECO:0000313" key="2">
    <source>
        <dbReference type="EMBL" id="KAF0903608.1"/>
    </source>
</evidence>
<feature type="compositionally biased region" description="Basic residues" evidence="1">
    <location>
        <begin position="67"/>
        <end position="76"/>
    </location>
</feature>
<feature type="region of interest" description="Disordered" evidence="1">
    <location>
        <begin position="1"/>
        <end position="36"/>
    </location>
</feature>
<gene>
    <name evidence="2" type="ORF">E2562_028171</name>
</gene>
<feature type="region of interest" description="Disordered" evidence="1">
    <location>
        <begin position="65"/>
        <end position="125"/>
    </location>
</feature>
<sequence length="125" mass="12996">MAIGDLGRLEKRNEAPTTMRTLSTQGERTETPRGKERIEASGVTKWMLTGGGRRPGAAELLHAGPMRQHHRKKRPSSCHGAGQGGQGTGRDNCVATATQASAPGWHGVREGAQAETGAGLCGVGA</sequence>